<keyword evidence="3" id="KW-0677">Repeat</keyword>
<dbReference type="EMBL" id="JAGRRH010000019">
    <property type="protein sequence ID" value="KAG7349489.1"/>
    <property type="molecule type" value="Genomic_DNA"/>
</dbReference>
<feature type="domain" description="CDC20/Fizzy WD40" evidence="8">
    <location>
        <begin position="213"/>
        <end position="546"/>
    </location>
</feature>
<dbReference type="InterPro" id="IPR056150">
    <property type="entry name" value="WD40_CDC20-Fz"/>
</dbReference>
<protein>
    <submittedName>
        <fullName evidence="9">WD40 repeat-containing protein</fullName>
    </submittedName>
</protein>
<dbReference type="GO" id="GO:0010997">
    <property type="term" value="F:anaphase-promoting complex binding"/>
    <property type="evidence" value="ECO:0007669"/>
    <property type="project" value="InterPro"/>
</dbReference>
<feature type="compositionally biased region" description="Polar residues" evidence="7">
    <location>
        <begin position="1"/>
        <end position="15"/>
    </location>
</feature>
<evidence type="ECO:0000259" key="8">
    <source>
        <dbReference type="Pfam" id="PF24807"/>
    </source>
</evidence>
<evidence type="ECO:0000313" key="10">
    <source>
        <dbReference type="Proteomes" id="UP000693970"/>
    </source>
</evidence>
<sequence length="571" mass="63503">MASSSRKSFFYTTSAPAGLKRRPQSDRFSNNPCRHRRNSQTRAASKTTIMATTIGDRFVPLRHSSALMNLDFCRSTTLNQGNDAATTENHSSEDTYSMSSCESDGTVTIQKEFQRHLKSSMCNIPIQLLDRNARRKSVLNYQASITGNIDLRHSSHLPLTTATTWNAWKLSSNIMRTMNSDHDDNMSGNKIIRQLHQDAIRRQKISKTPIRVLDAPGLVNDFYLNLISWSADGVLALGLGMRVYLYCYQSKETIQLVDSAGTPSPLGTNWVTSVAWCNNMPGKSHLLAIGIIDGGIFLYDTIHMRRADNILGHSQPVLSLSFRPHSLTSGAYERRIFHHDLRAGRLPAHQYQTGCCGPVSGLSWDRDGKSLAGSGGDHTVCIWDVTMSAPQSSMRRFTVHSRSLAAFRPRLQFNEHTSEVKAMDWCLFLPHLLATGGGFDDGTIKVWNANTGKIMNATSTGKPVTGLLWSRQREHQGEIVTGHGDRQGELNLWRYNTSETESENAPQLVNIFKNDGYNHGRILGLAACPAGGSIASACNDDSVKFWKLNDKSSKQHRCPNLLPDRLTPILR</sequence>
<evidence type="ECO:0000256" key="3">
    <source>
        <dbReference type="ARBA" id="ARBA00022737"/>
    </source>
</evidence>
<dbReference type="PANTHER" id="PTHR19918:SF8">
    <property type="entry name" value="FI02843P"/>
    <property type="match status" value="1"/>
</dbReference>
<dbReference type="Proteomes" id="UP000693970">
    <property type="component" value="Unassembled WGS sequence"/>
</dbReference>
<dbReference type="AlphaFoldDB" id="A0A9K3KT24"/>
<accession>A0A9K3KT24</accession>
<name>A0A9K3KT24_9STRA</name>
<dbReference type="Pfam" id="PF24807">
    <property type="entry name" value="WD40_CDC20-Fz"/>
    <property type="match status" value="1"/>
</dbReference>
<dbReference type="PROSITE" id="PS00678">
    <property type="entry name" value="WD_REPEATS_1"/>
    <property type="match status" value="1"/>
</dbReference>
<dbReference type="GO" id="GO:0031145">
    <property type="term" value="P:anaphase-promoting complex-dependent catabolic process"/>
    <property type="evidence" value="ECO:0007669"/>
    <property type="project" value="TreeGrafter"/>
</dbReference>
<dbReference type="PANTHER" id="PTHR19918">
    <property type="entry name" value="CELL DIVISION CYCLE 20 CDC20 FIZZY -RELATED"/>
    <property type="match status" value="1"/>
</dbReference>
<keyword evidence="4" id="KW-0498">Mitosis</keyword>
<evidence type="ECO:0000313" key="9">
    <source>
        <dbReference type="EMBL" id="KAG7349489.1"/>
    </source>
</evidence>
<dbReference type="OrthoDB" id="10263272at2759"/>
<reference evidence="9" key="1">
    <citation type="journal article" date="2021" name="Sci. Rep.">
        <title>Diploid genomic architecture of Nitzschia inconspicua, an elite biomass production diatom.</title>
        <authorList>
            <person name="Oliver A."/>
            <person name="Podell S."/>
            <person name="Pinowska A."/>
            <person name="Traller J.C."/>
            <person name="Smith S.R."/>
            <person name="McClure R."/>
            <person name="Beliaev A."/>
            <person name="Bohutskyi P."/>
            <person name="Hill E.A."/>
            <person name="Rabines A."/>
            <person name="Zheng H."/>
            <person name="Allen L.Z."/>
            <person name="Kuo A."/>
            <person name="Grigoriev I.V."/>
            <person name="Allen A.E."/>
            <person name="Hazlebeck D."/>
            <person name="Allen E.E."/>
        </authorList>
    </citation>
    <scope>NUCLEOTIDE SEQUENCE</scope>
    <source>
        <strain evidence="9">Hildebrandi</strain>
    </source>
</reference>
<dbReference type="InterPro" id="IPR033010">
    <property type="entry name" value="Cdc20/Fizzy"/>
</dbReference>
<evidence type="ECO:0000256" key="2">
    <source>
        <dbReference type="ARBA" id="ARBA00022618"/>
    </source>
</evidence>
<dbReference type="InterPro" id="IPR019775">
    <property type="entry name" value="WD40_repeat_CS"/>
</dbReference>
<proteinExistence type="predicted"/>
<feature type="region of interest" description="Disordered" evidence="7">
    <location>
        <begin position="80"/>
        <end position="101"/>
    </location>
</feature>
<feature type="region of interest" description="Disordered" evidence="7">
    <location>
        <begin position="1"/>
        <end position="45"/>
    </location>
</feature>
<keyword evidence="5" id="KW-0131">Cell cycle</keyword>
<gene>
    <name evidence="9" type="ORF">IV203_012086</name>
</gene>
<dbReference type="SMART" id="SM00320">
    <property type="entry name" value="WD40"/>
    <property type="match status" value="6"/>
</dbReference>
<evidence type="ECO:0000256" key="1">
    <source>
        <dbReference type="ARBA" id="ARBA00022574"/>
    </source>
</evidence>
<comment type="caution">
    <text evidence="9">The sequence shown here is derived from an EMBL/GenBank/DDBJ whole genome shotgun (WGS) entry which is preliminary data.</text>
</comment>
<evidence type="ECO:0000256" key="4">
    <source>
        <dbReference type="ARBA" id="ARBA00022776"/>
    </source>
</evidence>
<dbReference type="GO" id="GO:1990757">
    <property type="term" value="F:ubiquitin ligase activator activity"/>
    <property type="evidence" value="ECO:0007669"/>
    <property type="project" value="TreeGrafter"/>
</dbReference>
<keyword evidence="10" id="KW-1185">Reference proteome</keyword>
<dbReference type="InterPro" id="IPR001680">
    <property type="entry name" value="WD40_rpt"/>
</dbReference>
<dbReference type="PROSITE" id="PS50082">
    <property type="entry name" value="WD_REPEATS_2"/>
    <property type="match status" value="1"/>
</dbReference>
<dbReference type="GO" id="GO:0005680">
    <property type="term" value="C:anaphase-promoting complex"/>
    <property type="evidence" value="ECO:0007669"/>
    <property type="project" value="TreeGrafter"/>
</dbReference>
<evidence type="ECO:0000256" key="5">
    <source>
        <dbReference type="ARBA" id="ARBA00023306"/>
    </source>
</evidence>
<evidence type="ECO:0000256" key="6">
    <source>
        <dbReference type="PROSITE-ProRule" id="PRU00221"/>
    </source>
</evidence>
<feature type="repeat" description="WD" evidence="6">
    <location>
        <begin position="359"/>
        <end position="393"/>
    </location>
</feature>
<keyword evidence="1 6" id="KW-0853">WD repeat</keyword>
<dbReference type="GO" id="GO:1905786">
    <property type="term" value="P:positive regulation of anaphase-promoting complex-dependent catabolic process"/>
    <property type="evidence" value="ECO:0007669"/>
    <property type="project" value="TreeGrafter"/>
</dbReference>
<organism evidence="9 10">
    <name type="scientific">Nitzschia inconspicua</name>
    <dbReference type="NCBI Taxonomy" id="303405"/>
    <lineage>
        <taxon>Eukaryota</taxon>
        <taxon>Sar</taxon>
        <taxon>Stramenopiles</taxon>
        <taxon>Ochrophyta</taxon>
        <taxon>Bacillariophyta</taxon>
        <taxon>Bacillariophyceae</taxon>
        <taxon>Bacillariophycidae</taxon>
        <taxon>Bacillariales</taxon>
        <taxon>Bacillariaceae</taxon>
        <taxon>Nitzschia</taxon>
    </lineage>
</organism>
<evidence type="ECO:0000256" key="7">
    <source>
        <dbReference type="SAM" id="MobiDB-lite"/>
    </source>
</evidence>
<keyword evidence="2" id="KW-0132">Cell division</keyword>
<dbReference type="GO" id="GO:0051301">
    <property type="term" value="P:cell division"/>
    <property type="evidence" value="ECO:0007669"/>
    <property type="project" value="UniProtKB-KW"/>
</dbReference>
<reference evidence="9" key="2">
    <citation type="submission" date="2021-04" db="EMBL/GenBank/DDBJ databases">
        <authorList>
            <person name="Podell S."/>
        </authorList>
    </citation>
    <scope>NUCLEOTIDE SEQUENCE</scope>
    <source>
        <strain evidence="9">Hildebrandi</strain>
    </source>
</reference>